<protein>
    <submittedName>
        <fullName evidence="3">Hint domain-containing protein</fullName>
    </submittedName>
</protein>
<evidence type="ECO:0000313" key="3">
    <source>
        <dbReference type="EMBL" id="WZU65975.2"/>
    </source>
</evidence>
<dbReference type="Pfam" id="PF13403">
    <property type="entry name" value="Hint_2"/>
    <property type="match status" value="1"/>
</dbReference>
<dbReference type="Proteomes" id="UP001470809">
    <property type="component" value="Chromosome"/>
</dbReference>
<dbReference type="KEGG" id="yrh:AABB31_12820"/>
<reference evidence="3" key="1">
    <citation type="submission" date="2024-08" db="EMBL/GenBank/DDBJ databases">
        <title>Phylogenomic analyses of a clade within the roseobacter group suggest taxonomic reassignments of species of the genera Aestuariivita, Citreicella, Loktanella, Nautella, Pelagibaca, Ruegeria, Thalassobius, Thiobacimonas and Tropicibacter, and the proposal o.</title>
        <authorList>
            <person name="Jeon C.O."/>
        </authorList>
    </citation>
    <scope>NUCLEOTIDE SEQUENCE</scope>
    <source>
        <strain evidence="3">SS1-5</strain>
    </source>
</reference>
<dbReference type="AlphaFoldDB" id="A0AAN0M6T8"/>
<dbReference type="InterPro" id="IPR036844">
    <property type="entry name" value="Hint_dom_sf"/>
</dbReference>
<evidence type="ECO:0000256" key="1">
    <source>
        <dbReference type="SAM" id="MobiDB-lite"/>
    </source>
</evidence>
<gene>
    <name evidence="3" type="ORF">AABB31_12820</name>
</gene>
<dbReference type="SUPFAM" id="SSF51294">
    <property type="entry name" value="Hedgehog/intein (Hint) domain"/>
    <property type="match status" value="1"/>
</dbReference>
<accession>A0AAN0M6T8</accession>
<dbReference type="InterPro" id="IPR028992">
    <property type="entry name" value="Hedgehog/Intein_dom"/>
</dbReference>
<dbReference type="EMBL" id="CP151767">
    <property type="protein sequence ID" value="WZU65975.2"/>
    <property type="molecule type" value="Genomic_DNA"/>
</dbReference>
<feature type="domain" description="Hedgehog/Intein (Hint)" evidence="2">
    <location>
        <begin position="136"/>
        <end position="270"/>
    </location>
</feature>
<sequence length="329" mass="35191">MMEKIRDLSAFRARDFCVTDGVALGECLSMPGGVVLDDVYQLSHRSQPIPLRHNTATDAISDHLGRDLTAAGRMALLAPDGSVQNVIILSAPDGQPADAGYLYPIDGFLPGRPYRLISVDIGCARQDMSRALLAAFGPDVPIRMGDGQTKPAGLLRQGDHIMTRKSGPQPITWIDRTHCRARDAYAPVEIGPGAAGNDDKLILRPDHRLFLRRAPRGFGAKTGQVLAKARQLVNGTTIRQRQTGFVDYVQLQLATPCDISAASLWVESHVVDPRAWHNTVAPAPDALPRMATLSGQGASPTKVPSKIATPSGPVTSPNITPAVASALRP</sequence>
<feature type="region of interest" description="Disordered" evidence="1">
    <location>
        <begin position="290"/>
        <end position="329"/>
    </location>
</feature>
<evidence type="ECO:0000259" key="2">
    <source>
        <dbReference type="Pfam" id="PF13403"/>
    </source>
</evidence>
<dbReference type="RefSeq" id="WP_373635544.1">
    <property type="nucleotide sequence ID" value="NZ_CP151767.2"/>
</dbReference>
<evidence type="ECO:0000313" key="4">
    <source>
        <dbReference type="Proteomes" id="UP001470809"/>
    </source>
</evidence>
<proteinExistence type="predicted"/>
<organism evidence="3 4">
    <name type="scientific">Yoonia rhodophyticola</name>
    <dbReference type="NCBI Taxonomy" id="3137370"/>
    <lineage>
        <taxon>Bacteria</taxon>
        <taxon>Pseudomonadati</taxon>
        <taxon>Pseudomonadota</taxon>
        <taxon>Alphaproteobacteria</taxon>
        <taxon>Rhodobacterales</taxon>
        <taxon>Paracoccaceae</taxon>
        <taxon>Yoonia</taxon>
    </lineage>
</organism>
<name>A0AAN0M6T8_9RHOB</name>
<keyword evidence="4" id="KW-1185">Reference proteome</keyword>